<protein>
    <submittedName>
        <fullName evidence="1">Uncharacterized protein</fullName>
    </submittedName>
</protein>
<dbReference type="InterPro" id="IPR037042">
    <property type="entry name" value="YdaT-like_sf"/>
</dbReference>
<sequence>MEIKHEQIREALRGWASEATQRTVAVEITRAYFDLQLQEPPLAQIEGADGSVDDAAWHNNKQQVFRWLDSDSVGARRKIQQLQPAILAALPAELRARLIAGNSIEYLAIRALKEHQGAIAAALLHASPADFERECDEAERSLYELRRAYSALH</sequence>
<dbReference type="AlphaFoldDB" id="A0A515CTF8"/>
<dbReference type="RefSeq" id="WP_142814968.1">
    <property type="nucleotide sequence ID" value="NZ_CP033893.1"/>
</dbReference>
<name>A0A515CTF8_SERLI</name>
<dbReference type="Proteomes" id="UP000317572">
    <property type="component" value="Chromosome"/>
</dbReference>
<dbReference type="EMBL" id="CP033893">
    <property type="protein sequence ID" value="QDL31455.1"/>
    <property type="molecule type" value="Genomic_DNA"/>
</dbReference>
<dbReference type="InterPro" id="IPR009364">
    <property type="entry name" value="YdaT-like"/>
</dbReference>
<proteinExistence type="predicted"/>
<reference evidence="1 2" key="1">
    <citation type="submission" date="2018-11" db="EMBL/GenBank/DDBJ databases">
        <title>The first complete genome of Serratia liquefaciens isolated from metalophyte plant revel distinctness adaptive mechanisms in an extreme habitat.</title>
        <authorList>
            <person name="Caneschi W.L."/>
            <person name="Sanchez A.B."/>
            <person name="Felestrino E.B."/>
            <person name="Assis R.A.B."/>
            <person name="Lemes C.G.C."/>
            <person name="Cordeiro I.F."/>
            <person name="Fonseca N.P."/>
            <person name="Villa M."/>
            <person name="Vieira I.T."/>
            <person name="Moraes L.A."/>
            <person name="Kamino L.H.Y."/>
            <person name="do Carmo F."/>
            <person name="Garcia C.M."/>
            <person name="Almeida N.F."/>
            <person name="Silva R.S."/>
            <person name="Ferro J.A."/>
            <person name="Ferro M.I.T."/>
            <person name="Varani A.M."/>
            <person name="Ferreira R.M."/>
            <person name="dos Santos V.L."/>
            <person name="Silva U.C."/>
            <person name="Setubal J.C."/>
            <person name="Moreira L.M."/>
        </authorList>
    </citation>
    <scope>NUCLEOTIDE SEQUENCE [LARGE SCALE GENOMIC DNA]</scope>
    <source>
        <strain evidence="1 2">FG3</strain>
    </source>
</reference>
<dbReference type="Gene3D" id="1.10.3600.10">
    <property type="entry name" value="Putative bacterial toxin ydaT"/>
    <property type="match status" value="1"/>
</dbReference>
<evidence type="ECO:0000313" key="1">
    <source>
        <dbReference type="EMBL" id="QDL31455.1"/>
    </source>
</evidence>
<gene>
    <name evidence="1" type="ORF">EGO53_06520</name>
</gene>
<organism evidence="1 2">
    <name type="scientific">Serratia liquefaciens</name>
    <dbReference type="NCBI Taxonomy" id="614"/>
    <lineage>
        <taxon>Bacteria</taxon>
        <taxon>Pseudomonadati</taxon>
        <taxon>Pseudomonadota</taxon>
        <taxon>Gammaproteobacteria</taxon>
        <taxon>Enterobacterales</taxon>
        <taxon>Yersiniaceae</taxon>
        <taxon>Serratia</taxon>
    </lineage>
</organism>
<dbReference type="Pfam" id="PF06254">
    <property type="entry name" value="YdaT_toxin"/>
    <property type="match status" value="1"/>
</dbReference>
<evidence type="ECO:0000313" key="2">
    <source>
        <dbReference type="Proteomes" id="UP000317572"/>
    </source>
</evidence>
<accession>A0A515CTF8</accession>